<keyword evidence="4" id="KW-1185">Reference proteome</keyword>
<dbReference type="Pfam" id="PF09004">
    <property type="entry name" value="ALKBH8_N"/>
    <property type="match status" value="1"/>
</dbReference>
<comment type="caution">
    <text evidence="3">The sequence shown here is derived from an EMBL/GenBank/DDBJ whole genome shotgun (WGS) entry which is preliminary data.</text>
</comment>
<feature type="transmembrane region" description="Helical" evidence="1">
    <location>
        <begin position="55"/>
        <end position="73"/>
    </location>
</feature>
<evidence type="ECO:0000313" key="4">
    <source>
        <dbReference type="Proteomes" id="UP000823561"/>
    </source>
</evidence>
<dbReference type="Proteomes" id="UP000823561">
    <property type="component" value="Chromosome 23"/>
</dbReference>
<sequence length="101" mass="11805">MVVDFRRSKPARKYLGIHLDNKLDWSVNTEALYKKGQSRLYFLKRLRSFNVCSKLLWMFYQSVVVSVLFYAVLNACNYLALFSSSDTQVIAEIVSAPKTWR</sequence>
<dbReference type="GO" id="GO:0008168">
    <property type="term" value="F:methyltransferase activity"/>
    <property type="evidence" value="ECO:0007669"/>
    <property type="project" value="InterPro"/>
</dbReference>
<dbReference type="GO" id="GO:0016706">
    <property type="term" value="F:2-oxoglutarate-dependent dioxygenase activity"/>
    <property type="evidence" value="ECO:0007669"/>
    <property type="project" value="InterPro"/>
</dbReference>
<evidence type="ECO:0000259" key="2">
    <source>
        <dbReference type="Pfam" id="PF09004"/>
    </source>
</evidence>
<reference evidence="3" key="1">
    <citation type="submission" date="2020-10" db="EMBL/GenBank/DDBJ databases">
        <title>Chromosome-scale genome assembly of the Allis shad, Alosa alosa.</title>
        <authorList>
            <person name="Margot Z."/>
            <person name="Christophe K."/>
            <person name="Cabau C."/>
            <person name="Louis A."/>
            <person name="Berthelot C."/>
            <person name="Parey E."/>
            <person name="Roest Crollius H."/>
            <person name="Montfort J."/>
            <person name="Robinson-Rechavi M."/>
            <person name="Bucao C."/>
            <person name="Bouchez O."/>
            <person name="Gislard M."/>
            <person name="Lluch J."/>
            <person name="Milhes M."/>
            <person name="Lampietro C."/>
            <person name="Lopez Roques C."/>
            <person name="Donnadieu C."/>
            <person name="Braasch I."/>
            <person name="Desvignes T."/>
            <person name="Postlethwait J."/>
            <person name="Bobe J."/>
            <person name="Guiguen Y."/>
        </authorList>
    </citation>
    <scope>NUCLEOTIDE SEQUENCE</scope>
    <source>
        <strain evidence="3">M-15738</strain>
        <tissue evidence="3">Blood</tissue>
    </source>
</reference>
<evidence type="ECO:0000313" key="3">
    <source>
        <dbReference type="EMBL" id="KAG5262251.1"/>
    </source>
</evidence>
<dbReference type="AlphaFoldDB" id="A0AAV6FKV5"/>
<keyword evidence="1" id="KW-1133">Transmembrane helix</keyword>
<proteinExistence type="predicted"/>
<name>A0AAV6FKV5_9TELE</name>
<dbReference type="EMBL" id="JADWDJ010000023">
    <property type="protein sequence ID" value="KAG5262251.1"/>
    <property type="molecule type" value="Genomic_DNA"/>
</dbReference>
<feature type="domain" description="Alkylated DNA repair protein AlkB homologue 8 N-terminal" evidence="2">
    <location>
        <begin position="25"/>
        <end position="64"/>
    </location>
</feature>
<protein>
    <recommendedName>
        <fullName evidence="2">Alkylated DNA repair protein AlkB homologue 8 N-terminal domain-containing protein</fullName>
    </recommendedName>
</protein>
<keyword evidence="1" id="KW-0472">Membrane</keyword>
<evidence type="ECO:0000256" key="1">
    <source>
        <dbReference type="SAM" id="Phobius"/>
    </source>
</evidence>
<dbReference type="InterPro" id="IPR015095">
    <property type="entry name" value="AlkB_hom8_N"/>
</dbReference>
<gene>
    <name evidence="3" type="ORF">AALO_G00293860</name>
</gene>
<accession>A0AAV6FKV5</accession>
<keyword evidence="1" id="KW-0812">Transmembrane</keyword>
<organism evidence="3 4">
    <name type="scientific">Alosa alosa</name>
    <name type="common">allis shad</name>
    <dbReference type="NCBI Taxonomy" id="278164"/>
    <lineage>
        <taxon>Eukaryota</taxon>
        <taxon>Metazoa</taxon>
        <taxon>Chordata</taxon>
        <taxon>Craniata</taxon>
        <taxon>Vertebrata</taxon>
        <taxon>Euteleostomi</taxon>
        <taxon>Actinopterygii</taxon>
        <taxon>Neopterygii</taxon>
        <taxon>Teleostei</taxon>
        <taxon>Clupei</taxon>
        <taxon>Clupeiformes</taxon>
        <taxon>Clupeoidei</taxon>
        <taxon>Clupeidae</taxon>
        <taxon>Alosa</taxon>
    </lineage>
</organism>